<keyword evidence="1 3" id="KW-0328">Glycosyltransferase</keyword>
<feature type="binding site" evidence="3">
    <location>
        <position position="184"/>
    </location>
    <ligand>
        <name>phosphate</name>
        <dbReference type="ChEBI" id="CHEBI:43474"/>
    </ligand>
</feature>
<evidence type="ECO:0000256" key="3">
    <source>
        <dbReference type="HAMAP-Rule" id="MF_01963"/>
    </source>
</evidence>
<feature type="binding site" evidence="3">
    <location>
        <position position="8"/>
    </location>
    <ligand>
        <name>phosphate</name>
        <dbReference type="ChEBI" id="CHEBI:43474"/>
    </ligand>
</feature>
<comment type="function">
    <text evidence="3">Purine nucleoside phosphorylase which is highly specific for 6-oxopurine nucleosides. Cleaves guanosine or inosine to respective bases and sugar-1-phosphate molecules. Involved in purine salvage.</text>
</comment>
<gene>
    <name evidence="5" type="ORF">GCM10007350_15260</name>
</gene>
<sequence length="246" mass="25925">MLAIIGGTGAASLAGLTVRQRLIVRTPYGDPSGPLIVGELAGGSVLFLARHGYGHTIPPHRINYRANIWALASQGAEQIVGLASVGGIGRVFRPGVLVLPDQLLDYTWGRRQTFFDGDDRVVSHVDFTEPYAASLREPLLEAARVLKVSLIDGGVYACMQGPRLETAAEIRRIRRDGGDMVGMTAMPEAVLARELGAAYATLAVVANRAAGVAESAGSINQVDATQALAQGLAVAAMVFEKYVSIS</sequence>
<accession>A0ABQ3H066</accession>
<comment type="subunit">
    <text evidence="3">Homohexamer. Dimer of a homotrimer.</text>
</comment>
<dbReference type="RefSeq" id="WP_189459625.1">
    <property type="nucleotide sequence ID" value="NZ_BMYO01000003.1"/>
</dbReference>
<feature type="site" description="Important for substrate specificity" evidence="3">
    <location>
        <position position="165"/>
    </location>
</feature>
<comment type="caution">
    <text evidence="5">The sequence shown here is derived from an EMBL/GenBank/DDBJ whole genome shotgun (WGS) entry which is preliminary data.</text>
</comment>
<evidence type="ECO:0000313" key="5">
    <source>
        <dbReference type="EMBL" id="GHD61107.1"/>
    </source>
</evidence>
<feature type="binding site" evidence="3">
    <location>
        <position position="183"/>
    </location>
    <ligand>
        <name>substrate</name>
    </ligand>
</feature>
<dbReference type="Gene3D" id="3.40.50.1580">
    <property type="entry name" value="Nucleoside phosphorylase domain"/>
    <property type="match status" value="1"/>
</dbReference>
<dbReference type="HAMAP" id="MF_01963">
    <property type="entry name" value="MTAP"/>
    <property type="match status" value="1"/>
</dbReference>
<dbReference type="InterPro" id="IPR000845">
    <property type="entry name" value="Nucleoside_phosphorylase_d"/>
</dbReference>
<comment type="catalytic activity">
    <reaction evidence="3">
        <text>a purine D-ribonucleoside + phosphate = a purine nucleobase + alpha-D-ribose 1-phosphate</text>
        <dbReference type="Rhea" id="RHEA:19805"/>
        <dbReference type="ChEBI" id="CHEBI:26386"/>
        <dbReference type="ChEBI" id="CHEBI:43474"/>
        <dbReference type="ChEBI" id="CHEBI:57720"/>
        <dbReference type="ChEBI" id="CHEBI:142355"/>
        <dbReference type="EC" id="2.4.2.1"/>
    </reaction>
</comment>
<proteinExistence type="inferred from homology"/>
<dbReference type="SUPFAM" id="SSF53167">
    <property type="entry name" value="Purine and uridine phosphorylases"/>
    <property type="match status" value="1"/>
</dbReference>
<reference evidence="6" key="1">
    <citation type="journal article" date="2019" name="Int. J. Syst. Evol. Microbiol.">
        <title>The Global Catalogue of Microorganisms (GCM) 10K type strain sequencing project: providing services to taxonomists for standard genome sequencing and annotation.</title>
        <authorList>
            <consortium name="The Broad Institute Genomics Platform"/>
            <consortium name="The Broad Institute Genome Sequencing Center for Infectious Disease"/>
            <person name="Wu L."/>
            <person name="Ma J."/>
        </authorList>
    </citation>
    <scope>NUCLEOTIDE SEQUENCE [LARGE SCALE GENOMIC DNA]</scope>
    <source>
        <strain evidence="6">KCTC 23701</strain>
    </source>
</reference>
<keyword evidence="6" id="KW-1185">Reference proteome</keyword>
<evidence type="ECO:0000256" key="2">
    <source>
        <dbReference type="ARBA" id="ARBA00022679"/>
    </source>
</evidence>
<dbReference type="NCBIfam" id="NF006599">
    <property type="entry name" value="PRK09136.1"/>
    <property type="match status" value="1"/>
</dbReference>
<evidence type="ECO:0000256" key="1">
    <source>
        <dbReference type="ARBA" id="ARBA00022676"/>
    </source>
</evidence>
<feature type="site" description="Important for substrate specificity" evidence="3">
    <location>
        <position position="221"/>
    </location>
</feature>
<keyword evidence="3" id="KW-0660">Purine salvage</keyword>
<dbReference type="CDD" id="cd09010">
    <property type="entry name" value="MTAP_SsMTAPII_like_MTIP"/>
    <property type="match status" value="1"/>
</dbReference>
<keyword evidence="2 3" id="KW-0808">Transferase</keyword>
<organism evidence="5 6">
    <name type="scientific">Jeongeupia chitinilytica</name>
    <dbReference type="NCBI Taxonomy" id="1041641"/>
    <lineage>
        <taxon>Bacteria</taxon>
        <taxon>Pseudomonadati</taxon>
        <taxon>Pseudomonadota</taxon>
        <taxon>Betaproteobacteria</taxon>
        <taxon>Neisseriales</taxon>
        <taxon>Chitinibacteraceae</taxon>
        <taxon>Jeongeupia</taxon>
    </lineage>
</organism>
<dbReference type="PANTHER" id="PTHR42679:SF2">
    <property type="entry name" value="S-METHYL-5'-THIOADENOSINE PHOSPHORYLASE"/>
    <property type="match status" value="1"/>
</dbReference>
<dbReference type="EC" id="2.4.2.1" evidence="3"/>
<comment type="miscellaneous">
    <text evidence="3">Although this enzyme belongs to the family of MTA phosphorylases based on sequence homology, it has been shown that conserved amino acid substitutions in the substrate binding pocket convert the substrate specificity of this enzyme from 6-aminopurines to 6-oxopurines.</text>
</comment>
<dbReference type="PANTHER" id="PTHR42679">
    <property type="entry name" value="S-METHYL-5'-THIOADENOSINE PHOSPHORYLASE"/>
    <property type="match status" value="1"/>
</dbReference>
<dbReference type="EMBL" id="BMYO01000003">
    <property type="protein sequence ID" value="GHD61107.1"/>
    <property type="molecule type" value="Genomic_DNA"/>
</dbReference>
<comment type="similarity">
    <text evidence="3">Belongs to the PNP/MTAP phosphorylase family. MTAP subfamily.</text>
</comment>
<dbReference type="Proteomes" id="UP000604737">
    <property type="component" value="Unassembled WGS sequence"/>
</dbReference>
<dbReference type="Pfam" id="PF01048">
    <property type="entry name" value="PNP_UDP_1"/>
    <property type="match status" value="1"/>
</dbReference>
<evidence type="ECO:0000313" key="6">
    <source>
        <dbReference type="Proteomes" id="UP000604737"/>
    </source>
</evidence>
<dbReference type="InterPro" id="IPR035994">
    <property type="entry name" value="Nucleoside_phosphorylase_sf"/>
</dbReference>
<evidence type="ECO:0000259" key="4">
    <source>
        <dbReference type="Pfam" id="PF01048"/>
    </source>
</evidence>
<feature type="binding site" evidence="3">
    <location>
        <begin position="50"/>
        <end position="51"/>
    </location>
    <ligand>
        <name>phosphate</name>
        <dbReference type="ChEBI" id="CHEBI:43474"/>
    </ligand>
</feature>
<dbReference type="InterPro" id="IPR010044">
    <property type="entry name" value="MTAP"/>
</dbReference>
<protein>
    <recommendedName>
        <fullName evidence="3">Probable 6-oxopurine nucleoside phosphorylase</fullName>
        <ecNumber evidence="3">2.4.2.1</ecNumber>
    </recommendedName>
    <alternativeName>
        <fullName evidence="3">Purine nucleoside phosphorylase</fullName>
        <shortName evidence="3">PNP</shortName>
    </alternativeName>
</protein>
<comment type="caution">
    <text evidence="3">Lacks conserved residue(s) required for the propagation of feature annotation.</text>
</comment>
<name>A0ABQ3H066_9NEIS</name>
<feature type="domain" description="Nucleoside phosphorylase" evidence="4">
    <location>
        <begin position="2"/>
        <end position="231"/>
    </location>
</feature>
<feature type="binding site" evidence="3">
    <location>
        <begin position="207"/>
        <end position="209"/>
    </location>
    <ligand>
        <name>substrate</name>
    </ligand>
</feature>
<comment type="pathway">
    <text evidence="3">Purine metabolism; purine nucleoside salvage.</text>
</comment>